<dbReference type="Proteomes" id="UP001597018">
    <property type="component" value="Unassembled WGS sequence"/>
</dbReference>
<evidence type="ECO:0000313" key="3">
    <source>
        <dbReference type="Proteomes" id="UP001597018"/>
    </source>
</evidence>
<keyword evidence="1" id="KW-1133">Transmembrane helix</keyword>
<dbReference type="RefSeq" id="WP_263250609.1">
    <property type="nucleotide sequence ID" value="NZ_BAABLT010000033.1"/>
</dbReference>
<keyword evidence="1" id="KW-0472">Membrane</keyword>
<keyword evidence="3" id="KW-1185">Reference proteome</keyword>
<feature type="transmembrane region" description="Helical" evidence="1">
    <location>
        <begin position="106"/>
        <end position="126"/>
    </location>
</feature>
<dbReference type="EMBL" id="JBHTIW010000002">
    <property type="protein sequence ID" value="MFD0918815.1"/>
    <property type="molecule type" value="Genomic_DNA"/>
</dbReference>
<protein>
    <submittedName>
        <fullName evidence="2">DUF2127 domain-containing protein</fullName>
    </submittedName>
</protein>
<comment type="caution">
    <text evidence="2">The sequence shown here is derived from an EMBL/GenBank/DDBJ whole genome shotgun (WGS) entry which is preliminary data.</text>
</comment>
<proteinExistence type="predicted"/>
<feature type="transmembrane region" description="Helical" evidence="1">
    <location>
        <begin position="132"/>
        <end position="151"/>
    </location>
</feature>
<feature type="transmembrane region" description="Helical" evidence="1">
    <location>
        <begin position="80"/>
        <end position="99"/>
    </location>
</feature>
<reference evidence="3" key="1">
    <citation type="journal article" date="2019" name="Int. J. Syst. Evol. Microbiol.">
        <title>The Global Catalogue of Microorganisms (GCM) 10K type strain sequencing project: providing services to taxonomists for standard genome sequencing and annotation.</title>
        <authorList>
            <consortium name="The Broad Institute Genomics Platform"/>
            <consortium name="The Broad Institute Genome Sequencing Center for Infectious Disease"/>
            <person name="Wu L."/>
            <person name="Ma J."/>
        </authorList>
    </citation>
    <scope>NUCLEOTIDE SEQUENCE [LARGE SCALE GENOMIC DNA]</scope>
    <source>
        <strain evidence="3">CCUG 56401</strain>
    </source>
</reference>
<accession>A0ABW3FP61</accession>
<keyword evidence="1" id="KW-0812">Transmembrane</keyword>
<evidence type="ECO:0000256" key="1">
    <source>
        <dbReference type="SAM" id="Phobius"/>
    </source>
</evidence>
<dbReference type="Pfam" id="PF09900">
    <property type="entry name" value="DUF2127"/>
    <property type="match status" value="1"/>
</dbReference>
<organism evidence="2 3">
    <name type="scientific">Saccharopolyspora rosea</name>
    <dbReference type="NCBI Taxonomy" id="524884"/>
    <lineage>
        <taxon>Bacteria</taxon>
        <taxon>Bacillati</taxon>
        <taxon>Actinomycetota</taxon>
        <taxon>Actinomycetes</taxon>
        <taxon>Pseudonocardiales</taxon>
        <taxon>Pseudonocardiaceae</taxon>
        <taxon>Saccharopolyspora</taxon>
    </lineage>
</organism>
<gene>
    <name evidence="2" type="ORF">ACFQ16_03580</name>
</gene>
<evidence type="ECO:0000313" key="2">
    <source>
        <dbReference type="EMBL" id="MFD0918815.1"/>
    </source>
</evidence>
<feature type="transmembrane region" description="Helical" evidence="1">
    <location>
        <begin position="12"/>
        <end position="36"/>
    </location>
</feature>
<dbReference type="InterPro" id="IPR021125">
    <property type="entry name" value="DUF2127"/>
</dbReference>
<name>A0ABW3FP61_9PSEU</name>
<sequence length="171" mass="18184">MAGGSSVTEKLFRVAVVLKGLDGVVQLLGGILVIFVPPSAITALAHVTTRDVFGGAGGPLAQHFEQAAEHFANGGTRTFVIAYLLVHGVIKIGLVIALLCKIRPAYPIAVVALGAFVVFEVLRATRTHSIELPFFAALDVLIIVMVIKEYFELRKQQARGPAAHDEAETDA</sequence>